<evidence type="ECO:0000259" key="2">
    <source>
        <dbReference type="Pfam" id="PF08240"/>
    </source>
</evidence>
<dbReference type="Proteomes" id="UP000037247">
    <property type="component" value="Unassembled WGS sequence"/>
</dbReference>
<accession>A0ABR5I9G3</accession>
<dbReference type="SUPFAM" id="SSF50129">
    <property type="entry name" value="GroES-like"/>
    <property type="match status" value="1"/>
</dbReference>
<feature type="domain" description="Alcohol dehydrogenase-like N-terminal" evidence="2">
    <location>
        <begin position="22"/>
        <end position="136"/>
    </location>
</feature>
<dbReference type="Gene3D" id="3.40.50.720">
    <property type="entry name" value="NAD(P)-binding Rossmann-like Domain"/>
    <property type="match status" value="2"/>
</dbReference>
<dbReference type="PANTHER" id="PTHR43189">
    <property type="entry name" value="ZINC-TYPE ALCOHOL DEHYDROGENASE-LIKE PROTEIN C1198.01-RELATED"/>
    <property type="match status" value="1"/>
</dbReference>
<evidence type="ECO:0000313" key="3">
    <source>
        <dbReference type="EMBL" id="KNA90263.1"/>
    </source>
</evidence>
<gene>
    <name evidence="3" type="ORF">ABW18_15165</name>
</gene>
<dbReference type="InterPro" id="IPR011032">
    <property type="entry name" value="GroES-like_sf"/>
</dbReference>
<dbReference type="RefSeq" id="WP_049699838.1">
    <property type="nucleotide sequence ID" value="NZ_JAQDQF010000003.1"/>
</dbReference>
<keyword evidence="4" id="KW-1185">Reference proteome</keyword>
<comment type="caution">
    <text evidence="3">The sequence shown here is derived from an EMBL/GenBank/DDBJ whole genome shotgun (WGS) entry which is preliminary data.</text>
</comment>
<organism evidence="3 4">
    <name type="scientific">Gordonia jacobaea</name>
    <dbReference type="NCBI Taxonomy" id="122202"/>
    <lineage>
        <taxon>Bacteria</taxon>
        <taxon>Bacillati</taxon>
        <taxon>Actinomycetota</taxon>
        <taxon>Actinomycetes</taxon>
        <taxon>Mycobacteriales</taxon>
        <taxon>Gordoniaceae</taxon>
        <taxon>Gordonia</taxon>
    </lineage>
</organism>
<dbReference type="InterPro" id="IPR002328">
    <property type="entry name" value="ADH_Zn_CS"/>
</dbReference>
<evidence type="ECO:0000313" key="4">
    <source>
        <dbReference type="Proteomes" id="UP000037247"/>
    </source>
</evidence>
<dbReference type="SUPFAM" id="SSF51735">
    <property type="entry name" value="NAD(P)-binding Rossmann-fold domains"/>
    <property type="match status" value="1"/>
</dbReference>
<proteinExistence type="predicted"/>
<dbReference type="EMBL" id="LDTZ01000019">
    <property type="protein sequence ID" value="KNA90263.1"/>
    <property type="molecule type" value="Genomic_DNA"/>
</dbReference>
<evidence type="ECO:0000256" key="1">
    <source>
        <dbReference type="ARBA" id="ARBA00023002"/>
    </source>
</evidence>
<dbReference type="Gene3D" id="3.90.180.10">
    <property type="entry name" value="Medium-chain alcohol dehydrogenases, catalytic domain"/>
    <property type="match status" value="2"/>
</dbReference>
<protein>
    <submittedName>
        <fullName evidence="3">Alcohol dehydrogenase</fullName>
    </submittedName>
</protein>
<dbReference type="InterPro" id="IPR013154">
    <property type="entry name" value="ADH-like_N"/>
</dbReference>
<sequence>MRAVVCHEGKLSVEEIEKPQPGPGQVLLKVRRTGICGSDLHARTHGDDTADVTAEVGYDRFMRSTDHVVMGHEFIGEIAEYGPKCRKKWAPGTLVAALPIIKHGETEHLVGLSADAPGAYAEYVVVSEDMTMPVPDGVPLDHAALTEPLSVAVHAVNRGDVSKRDVAVVVGCGPIGLSVILVLKAKGVKTVIASDLSAGRRDLARRCGADIVVDPTVDSPWDIAAKKGEYLTRTGQLLGTAFDAMHILRRIYGLPWWKAIELGDKVGATPKGPVVFECVGVPGMIENIVSGVPLRTRIVVVGVCMESDRFRPAMAINKELDLRFVIYYDPAEFRTALHLIADGKVDVTPLVTGIIGFDAVADVFEILGGAEHHAKVLIDPSSPVAGL</sequence>
<keyword evidence="1" id="KW-0560">Oxidoreductase</keyword>
<dbReference type="Pfam" id="PF08240">
    <property type="entry name" value="ADH_N"/>
    <property type="match status" value="1"/>
</dbReference>
<dbReference type="PROSITE" id="PS00059">
    <property type="entry name" value="ADH_ZINC"/>
    <property type="match status" value="1"/>
</dbReference>
<dbReference type="InterPro" id="IPR036291">
    <property type="entry name" value="NAD(P)-bd_dom_sf"/>
</dbReference>
<reference evidence="3 4" key="1">
    <citation type="submission" date="2015-05" db="EMBL/GenBank/DDBJ databases">
        <title>Draft genome sequence of the bacterium Gordonia jacobaea a new member of the Gordonia genus.</title>
        <authorList>
            <person name="Jimenez-Galisteo G."/>
            <person name="Dominguez A."/>
            <person name="Munoz E."/>
            <person name="Vinas M."/>
        </authorList>
    </citation>
    <scope>NUCLEOTIDE SEQUENCE [LARGE SCALE GENOMIC DNA]</scope>
    <source>
        <strain evidence="4">mv1</strain>
    </source>
</reference>
<dbReference type="CDD" id="cd08262">
    <property type="entry name" value="Zn_ADH8"/>
    <property type="match status" value="1"/>
</dbReference>
<dbReference type="PANTHER" id="PTHR43189:SF1">
    <property type="entry name" value="ZINC-TYPE ALCOHOL DEHYDROGENASE-LIKE PROTEIN C1198.01"/>
    <property type="match status" value="1"/>
</dbReference>
<name>A0ABR5I9G3_9ACTN</name>